<reference evidence="3 4" key="1">
    <citation type="journal article" date="2009" name="Nature">
        <title>Evolution of pathogenicity and sexual reproduction in eight Candida genomes.</title>
        <authorList>
            <person name="Butler G."/>
            <person name="Rasmussen M.D."/>
            <person name="Lin M.F."/>
            <person name="Santos M.A."/>
            <person name="Sakthikumar S."/>
            <person name="Munro C.A."/>
            <person name="Rheinbay E."/>
            <person name="Grabherr M."/>
            <person name="Forche A."/>
            <person name="Reedy J.L."/>
            <person name="Agrafioti I."/>
            <person name="Arnaud M.B."/>
            <person name="Bates S."/>
            <person name="Brown A.J."/>
            <person name="Brunke S."/>
            <person name="Costanzo M.C."/>
            <person name="Fitzpatrick D.A."/>
            <person name="de Groot P.W."/>
            <person name="Harris D."/>
            <person name="Hoyer L.L."/>
            <person name="Hube B."/>
            <person name="Klis F.M."/>
            <person name="Kodira C."/>
            <person name="Lennard N."/>
            <person name="Logue M.E."/>
            <person name="Martin R."/>
            <person name="Neiman A.M."/>
            <person name="Nikolaou E."/>
            <person name="Quail M.A."/>
            <person name="Quinn J."/>
            <person name="Santos M.C."/>
            <person name="Schmitzberger F.F."/>
            <person name="Sherlock G."/>
            <person name="Shah P."/>
            <person name="Silverstein K.A."/>
            <person name="Skrzypek M.S."/>
            <person name="Soll D."/>
            <person name="Staggs R."/>
            <person name="Stansfield I."/>
            <person name="Stumpf M.P."/>
            <person name="Sudbery P.E."/>
            <person name="Srikantha T."/>
            <person name="Zeng Q."/>
            <person name="Berman J."/>
            <person name="Berriman M."/>
            <person name="Heitman J."/>
            <person name="Gow N.A."/>
            <person name="Lorenz M.C."/>
            <person name="Birren B.W."/>
            <person name="Kellis M."/>
            <person name="Cuomo C.A."/>
        </authorList>
    </citation>
    <scope>NUCLEOTIDE SEQUENCE [LARGE SCALE GENOMIC DNA]</scope>
    <source>
        <strain evidence="4">ATCC 11503 / BCRC 21390 / CBS 2605 / JCM 1781 / NBRC 1676 / NRRL YB-4239</strain>
    </source>
</reference>
<dbReference type="STRING" id="379508.A5DU56"/>
<dbReference type="InterPro" id="IPR007074">
    <property type="entry name" value="LicD/FKTN/FKRP_NTP_transf"/>
</dbReference>
<evidence type="ECO:0000256" key="1">
    <source>
        <dbReference type="SAM" id="MobiDB-lite"/>
    </source>
</evidence>
<evidence type="ECO:0000259" key="2">
    <source>
        <dbReference type="Pfam" id="PF04991"/>
    </source>
</evidence>
<dbReference type="Pfam" id="PF04991">
    <property type="entry name" value="LicD"/>
    <property type="match status" value="2"/>
</dbReference>
<dbReference type="GeneID" id="5235264"/>
<dbReference type="VEuPathDB" id="FungiDB:LELG_00892"/>
<feature type="domain" description="LicD/FKTN/FKRP nucleotidyltransferase" evidence="2">
    <location>
        <begin position="504"/>
        <end position="542"/>
    </location>
</feature>
<dbReference type="AlphaFoldDB" id="A5DU56"/>
<dbReference type="eggNOG" id="ENOG502SD1A">
    <property type="taxonomic scope" value="Eukaryota"/>
</dbReference>
<evidence type="ECO:0000313" key="4">
    <source>
        <dbReference type="Proteomes" id="UP000001996"/>
    </source>
</evidence>
<dbReference type="Proteomes" id="UP000001996">
    <property type="component" value="Unassembled WGS sequence"/>
</dbReference>
<protein>
    <recommendedName>
        <fullName evidence="2">LicD/FKTN/FKRP nucleotidyltransferase domain-containing protein</fullName>
    </recommendedName>
</protein>
<feature type="domain" description="LicD/FKTN/FKRP nucleotidyltransferase" evidence="2">
    <location>
        <begin position="381"/>
        <end position="482"/>
    </location>
</feature>
<feature type="compositionally biased region" description="Low complexity" evidence="1">
    <location>
        <begin position="30"/>
        <end position="44"/>
    </location>
</feature>
<proteinExistence type="predicted"/>
<accession>A5DU56</accession>
<dbReference type="InterPro" id="IPR052942">
    <property type="entry name" value="LPS_cholinephosphotransferase"/>
</dbReference>
<dbReference type="OrthoDB" id="444255at2759"/>
<dbReference type="GO" id="GO:0009100">
    <property type="term" value="P:glycoprotein metabolic process"/>
    <property type="evidence" value="ECO:0007669"/>
    <property type="project" value="UniProtKB-ARBA"/>
</dbReference>
<dbReference type="InParanoid" id="A5DU56"/>
<dbReference type="PANTHER" id="PTHR43404:SF1">
    <property type="entry name" value="MNN4P"/>
    <property type="match status" value="1"/>
</dbReference>
<dbReference type="KEGG" id="lel:PVL30_000860"/>
<dbReference type="HOGENOM" id="CLU_451986_0_0_1"/>
<sequence>MITSGQHLHYINHHNNSSQPLPKTLKHRNSTASSSTTPPSINPSTSYKLRYFNRKFRALLPFLLLLLCLYRSLKIYLTTELNQSLLEHYALVQHKQSDFNPKNIALDVFNYVIEQQEQHLQLQQQQQQQHLQHQQQQQQQHAVDSKLGNSEGIFFHWDDWVDLSRGNQQLTQARLSSPSGTHCDPSLVKFGAVNAHWLESYETKIQRGAVNLYCSKDIPERVVVTMDSSMLEIPVIGKKRFGSHKTKPTQTDQLISKMQQFNYTSPSPFNVQNFELLKKSLMVEPEDFIFKPDVEIFALQEKLNNQTITSKELKYLEFLEYANNHLVDHTDRYFKYAWIYTDVLQGNAHHIAYPFFSRYISDRERQSVLHHMVRAWFQFAETNNFASWINYGSLLGWSFNGVNMPWDTDIDVQMPIAQLDRLGREFNKTLIMENPRFGNARYWLEVSPTYIRQGNGRNHIDARFIDIHSGLYIDISAMSHTEVPPPTKDRTVPDNLSTMLVHCKNWNWHTLDELLPIRHTYFEGASVYIPNKVNRLLKNKYGKDALTNYNFHNHNYQLDISMWVNDDICKRAPKSPQSRFNKWHSLTRQGSCNSRKLQDEYNIIRKCTQRHYELNQDLDHPVYYDIELTGDLPIFRKDSWDYYHDISSHVVQNDNWYVEKSIIR</sequence>
<gene>
    <name evidence="3" type="ORF">LELG_00892</name>
</gene>
<keyword evidence="4" id="KW-1185">Reference proteome</keyword>
<dbReference type="EMBL" id="CH981524">
    <property type="protein sequence ID" value="EDK42714.1"/>
    <property type="molecule type" value="Genomic_DNA"/>
</dbReference>
<organism evidence="3 4">
    <name type="scientific">Lodderomyces elongisporus (strain ATCC 11503 / CBS 2605 / JCM 1781 / NBRC 1676 / NRRL YB-4239)</name>
    <name type="common">Yeast</name>
    <name type="synonym">Saccharomyces elongisporus</name>
    <dbReference type="NCBI Taxonomy" id="379508"/>
    <lineage>
        <taxon>Eukaryota</taxon>
        <taxon>Fungi</taxon>
        <taxon>Dikarya</taxon>
        <taxon>Ascomycota</taxon>
        <taxon>Saccharomycotina</taxon>
        <taxon>Pichiomycetes</taxon>
        <taxon>Debaryomycetaceae</taxon>
        <taxon>Candida/Lodderomyces clade</taxon>
        <taxon>Lodderomyces</taxon>
    </lineage>
</organism>
<feature type="region of interest" description="Disordered" evidence="1">
    <location>
        <begin position="13"/>
        <end position="44"/>
    </location>
</feature>
<name>A5DU56_LODEL</name>
<dbReference type="PANTHER" id="PTHR43404">
    <property type="entry name" value="LIPOPOLYSACCHARIDE CHOLINEPHOSPHOTRANSFERASE LICD"/>
    <property type="match status" value="1"/>
</dbReference>
<dbReference type="OMA" id="GVNMPWD"/>
<evidence type="ECO:0000313" key="3">
    <source>
        <dbReference type="EMBL" id="EDK42714.1"/>
    </source>
</evidence>